<feature type="transmembrane region" description="Helical" evidence="2">
    <location>
        <begin position="145"/>
        <end position="169"/>
    </location>
</feature>
<evidence type="ECO:0000256" key="1">
    <source>
        <dbReference type="SAM" id="MobiDB-lite"/>
    </source>
</evidence>
<feature type="region of interest" description="Disordered" evidence="1">
    <location>
        <begin position="60"/>
        <end position="87"/>
    </location>
</feature>
<comment type="caution">
    <text evidence="3">The sequence shown here is derived from an EMBL/GenBank/DDBJ whole genome shotgun (WGS) entry which is preliminary data.</text>
</comment>
<gene>
    <name evidence="3" type="ORF">GPECTOR_43g907</name>
</gene>
<evidence type="ECO:0000313" key="3">
    <source>
        <dbReference type="EMBL" id="KXZ46471.1"/>
    </source>
</evidence>
<name>A0A150G9G3_GONPE</name>
<protein>
    <submittedName>
        <fullName evidence="3">Uncharacterized protein</fullName>
    </submittedName>
</protein>
<keyword evidence="2" id="KW-0812">Transmembrane</keyword>
<reference evidence="4" key="1">
    <citation type="journal article" date="2016" name="Nat. Commun.">
        <title>The Gonium pectorale genome demonstrates co-option of cell cycle regulation during the evolution of multicellularity.</title>
        <authorList>
            <person name="Hanschen E.R."/>
            <person name="Marriage T.N."/>
            <person name="Ferris P.J."/>
            <person name="Hamaji T."/>
            <person name="Toyoda A."/>
            <person name="Fujiyama A."/>
            <person name="Neme R."/>
            <person name="Noguchi H."/>
            <person name="Minakuchi Y."/>
            <person name="Suzuki M."/>
            <person name="Kawai-Toyooka H."/>
            <person name="Smith D.R."/>
            <person name="Sparks H."/>
            <person name="Anderson J."/>
            <person name="Bakaric R."/>
            <person name="Luria V."/>
            <person name="Karger A."/>
            <person name="Kirschner M.W."/>
            <person name="Durand P.M."/>
            <person name="Michod R.E."/>
            <person name="Nozaki H."/>
            <person name="Olson B.J."/>
        </authorList>
    </citation>
    <scope>NUCLEOTIDE SEQUENCE [LARGE SCALE GENOMIC DNA]</scope>
    <source>
        <strain evidence="4">NIES-2863</strain>
    </source>
</reference>
<accession>A0A150G9G3</accession>
<evidence type="ECO:0000256" key="2">
    <source>
        <dbReference type="SAM" id="Phobius"/>
    </source>
</evidence>
<dbReference type="AlphaFoldDB" id="A0A150G9G3"/>
<sequence length="185" mass="18098">MGRLMPYDVLVSLGEGLLSFCNASGLPHTAAYVGACLNEVHRVDVLADVMSGDTLPFSGGGACASSDEEDDDSGDGRGSGGRRRVRGLSSSAVAPAFGKHARIGGGGGGGGGGGSCADAGSSRVRPAALQGPSLRIGDSVVLGPWALLLLCGLGLAAVGAGMVVLLTALRPLALGLNGRGVWGGV</sequence>
<keyword evidence="2" id="KW-1133">Transmembrane helix</keyword>
<proteinExistence type="predicted"/>
<evidence type="ECO:0000313" key="4">
    <source>
        <dbReference type="Proteomes" id="UP000075714"/>
    </source>
</evidence>
<keyword evidence="4" id="KW-1185">Reference proteome</keyword>
<organism evidence="3 4">
    <name type="scientific">Gonium pectorale</name>
    <name type="common">Green alga</name>
    <dbReference type="NCBI Taxonomy" id="33097"/>
    <lineage>
        <taxon>Eukaryota</taxon>
        <taxon>Viridiplantae</taxon>
        <taxon>Chlorophyta</taxon>
        <taxon>core chlorophytes</taxon>
        <taxon>Chlorophyceae</taxon>
        <taxon>CS clade</taxon>
        <taxon>Chlamydomonadales</taxon>
        <taxon>Volvocaceae</taxon>
        <taxon>Gonium</taxon>
    </lineage>
</organism>
<keyword evidence="2" id="KW-0472">Membrane</keyword>
<dbReference type="EMBL" id="LSYV01000044">
    <property type="protein sequence ID" value="KXZ46471.1"/>
    <property type="molecule type" value="Genomic_DNA"/>
</dbReference>
<dbReference type="Proteomes" id="UP000075714">
    <property type="component" value="Unassembled WGS sequence"/>
</dbReference>